<dbReference type="AlphaFoldDB" id="A0A150WL62"/>
<proteinExistence type="predicted"/>
<comment type="caution">
    <text evidence="1">The sequence shown here is derived from an EMBL/GenBank/DDBJ whole genome shotgun (WGS) entry which is preliminary data.</text>
</comment>
<dbReference type="EMBL" id="LUKF01000012">
    <property type="protein sequence ID" value="KYG64565.1"/>
    <property type="molecule type" value="Genomic_DNA"/>
</dbReference>
<dbReference type="Proteomes" id="UP000075391">
    <property type="component" value="Unassembled WGS sequence"/>
</dbReference>
<evidence type="ECO:0000313" key="2">
    <source>
        <dbReference type="Proteomes" id="UP000075391"/>
    </source>
</evidence>
<reference evidence="1 2" key="1">
    <citation type="submission" date="2016-03" db="EMBL/GenBank/DDBJ databases">
        <authorList>
            <person name="Ploux O."/>
        </authorList>
    </citation>
    <scope>NUCLEOTIDE SEQUENCE [LARGE SCALE GENOMIC DNA]</scope>
    <source>
        <strain evidence="1 2">BER2</strain>
    </source>
</reference>
<accession>A0A150WL62</accession>
<sequence length="62" mass="7107">MQSIESFALGFEDLVIRGEMLISEAKLPVPRIVILTNSPSRFSHDNQYINPWKVAYLHGFET</sequence>
<protein>
    <submittedName>
        <fullName evidence="1">Uncharacterized protein</fullName>
    </submittedName>
</protein>
<evidence type="ECO:0000313" key="1">
    <source>
        <dbReference type="EMBL" id="KYG64565.1"/>
    </source>
</evidence>
<organism evidence="1 2">
    <name type="scientific">Bdellovibrio bacteriovorus</name>
    <dbReference type="NCBI Taxonomy" id="959"/>
    <lineage>
        <taxon>Bacteria</taxon>
        <taxon>Pseudomonadati</taxon>
        <taxon>Bdellovibrionota</taxon>
        <taxon>Bdellovibrionia</taxon>
        <taxon>Bdellovibrionales</taxon>
        <taxon>Pseudobdellovibrionaceae</taxon>
        <taxon>Bdellovibrio</taxon>
    </lineage>
</organism>
<name>A0A150WL62_BDEBC</name>
<gene>
    <name evidence="1" type="ORF">AZI85_03915</name>
</gene>